<protein>
    <recommendedName>
        <fullName evidence="4">DUF481 domain-containing protein</fullName>
    </recommendedName>
</protein>
<feature type="signal peptide" evidence="1">
    <location>
        <begin position="1"/>
        <end position="20"/>
    </location>
</feature>
<dbReference type="RefSeq" id="WP_253475416.1">
    <property type="nucleotide sequence ID" value="NZ_JALJXV010000002.1"/>
</dbReference>
<gene>
    <name evidence="2" type="ORF">J2T57_001098</name>
</gene>
<evidence type="ECO:0000313" key="2">
    <source>
        <dbReference type="EMBL" id="MCP1673999.1"/>
    </source>
</evidence>
<organism evidence="2 3">
    <name type="scientific">Natronocella acetinitrilica</name>
    <dbReference type="NCBI Taxonomy" id="414046"/>
    <lineage>
        <taxon>Bacteria</taxon>
        <taxon>Pseudomonadati</taxon>
        <taxon>Pseudomonadota</taxon>
        <taxon>Gammaproteobacteria</taxon>
        <taxon>Chromatiales</taxon>
        <taxon>Ectothiorhodospiraceae</taxon>
        <taxon>Natronocella</taxon>
    </lineage>
</organism>
<dbReference type="Proteomes" id="UP001205843">
    <property type="component" value="Unassembled WGS sequence"/>
</dbReference>
<dbReference type="AlphaFoldDB" id="A0AAE3KAU4"/>
<comment type="caution">
    <text evidence="2">The sequence shown here is derived from an EMBL/GenBank/DDBJ whole genome shotgun (WGS) entry which is preliminary data.</text>
</comment>
<evidence type="ECO:0008006" key="4">
    <source>
        <dbReference type="Google" id="ProtNLM"/>
    </source>
</evidence>
<sequence>MPSRFACLLFLLLAAMPVTADELRIEPVELEPVTPDVEHRWGVGLAYGNQWYGDDGAAGESGALQITYRAYLTTEREGRWLFELGFERSLSYKDPEIDDEGTTRRIQSSGLFYRFNRFFGTRFYVGGRAGLSRVRGTEDKQNLDLVVGLQTGVRVTSWLDVGAELVTAAPSVSERAAFPADARGVVTISF</sequence>
<evidence type="ECO:0000313" key="3">
    <source>
        <dbReference type="Proteomes" id="UP001205843"/>
    </source>
</evidence>
<accession>A0AAE3KAU4</accession>
<dbReference type="EMBL" id="JALJXV010000002">
    <property type="protein sequence ID" value="MCP1673999.1"/>
    <property type="molecule type" value="Genomic_DNA"/>
</dbReference>
<keyword evidence="3" id="KW-1185">Reference proteome</keyword>
<reference evidence="2" key="1">
    <citation type="submission" date="2022-03" db="EMBL/GenBank/DDBJ databases">
        <title>Genomic Encyclopedia of Type Strains, Phase III (KMG-III): the genomes of soil and plant-associated and newly described type strains.</title>
        <authorList>
            <person name="Whitman W."/>
        </authorList>
    </citation>
    <scope>NUCLEOTIDE SEQUENCE</scope>
    <source>
        <strain evidence="2">ANL 6-2</strain>
    </source>
</reference>
<feature type="chain" id="PRO_5042200288" description="DUF481 domain-containing protein" evidence="1">
    <location>
        <begin position="21"/>
        <end position="190"/>
    </location>
</feature>
<proteinExistence type="predicted"/>
<name>A0AAE3KAU4_9GAMM</name>
<evidence type="ECO:0000256" key="1">
    <source>
        <dbReference type="SAM" id="SignalP"/>
    </source>
</evidence>
<keyword evidence="1" id="KW-0732">Signal</keyword>